<feature type="chain" id="PRO_5045739329" evidence="1">
    <location>
        <begin position="20"/>
        <end position="127"/>
    </location>
</feature>
<dbReference type="EMBL" id="CP093442">
    <property type="protein sequence ID" value="UOF01042.1"/>
    <property type="molecule type" value="Genomic_DNA"/>
</dbReference>
<dbReference type="RefSeq" id="WP_243537282.1">
    <property type="nucleotide sequence ID" value="NZ_CP093442.1"/>
</dbReference>
<keyword evidence="1" id="KW-0732">Signal</keyword>
<name>A0ABY4C7T0_9BACT</name>
<proteinExistence type="predicted"/>
<keyword evidence="3" id="KW-1185">Reference proteome</keyword>
<accession>A0ABY4C7T0</accession>
<feature type="signal peptide" evidence="1">
    <location>
        <begin position="1"/>
        <end position="19"/>
    </location>
</feature>
<evidence type="ECO:0000313" key="3">
    <source>
        <dbReference type="Proteomes" id="UP000830116"/>
    </source>
</evidence>
<dbReference type="Proteomes" id="UP000830116">
    <property type="component" value="Chromosome"/>
</dbReference>
<sequence>MKKTILMLATTLLTANAFATSYHFKKITYKGTTQKGAECSVVFDLANNNISFSFERDGFGFSVDPLDIQDAFAQNVSPIVLKGSDGHVSARLSITREEGKTVRASYTSKAFLNTKRVLCSNLVKVVE</sequence>
<gene>
    <name evidence="2" type="ORF">MNR06_15180</name>
</gene>
<evidence type="ECO:0000256" key="1">
    <source>
        <dbReference type="SAM" id="SignalP"/>
    </source>
</evidence>
<protein>
    <submittedName>
        <fullName evidence="2">Uncharacterized protein</fullName>
    </submittedName>
</protein>
<evidence type="ECO:0000313" key="2">
    <source>
        <dbReference type="EMBL" id="UOF01042.1"/>
    </source>
</evidence>
<reference evidence="2" key="1">
    <citation type="submission" date="2022-03" db="EMBL/GenBank/DDBJ databases">
        <title>Genome Identification and Characterization of new species Bdellovibrio reynosense LBG001 sp. nov. from a Mexico soil sample.</title>
        <authorList>
            <person name="Camilli A."/>
            <person name="Ajao Y."/>
            <person name="Guo X."/>
        </authorList>
    </citation>
    <scope>NUCLEOTIDE SEQUENCE</scope>
    <source>
        <strain evidence="2">LBG001</strain>
    </source>
</reference>
<organism evidence="2 3">
    <name type="scientific">Bdellovibrio reynosensis</name>
    <dbReference type="NCBI Taxonomy" id="2835041"/>
    <lineage>
        <taxon>Bacteria</taxon>
        <taxon>Pseudomonadati</taxon>
        <taxon>Bdellovibrionota</taxon>
        <taxon>Bdellovibrionia</taxon>
        <taxon>Bdellovibrionales</taxon>
        <taxon>Pseudobdellovibrionaceae</taxon>
        <taxon>Bdellovibrio</taxon>
    </lineage>
</organism>